<gene>
    <name evidence="5" type="ORF">HT102_07765</name>
</gene>
<dbReference type="PANTHER" id="PTHR43630:SF1">
    <property type="entry name" value="POLY-BETA-1,6-N-ACETYL-D-GLUCOSAMINE SYNTHASE"/>
    <property type="match status" value="1"/>
</dbReference>
<dbReference type="AlphaFoldDB" id="A0A927PMH2"/>
<keyword evidence="6" id="KW-1185">Reference proteome</keyword>
<evidence type="ECO:0000313" key="6">
    <source>
        <dbReference type="Proteomes" id="UP000642993"/>
    </source>
</evidence>
<dbReference type="CDD" id="cd00761">
    <property type="entry name" value="Glyco_tranf_GTA_type"/>
    <property type="match status" value="1"/>
</dbReference>
<sequence>MNEREAIRRCIEHLQRQGDHIAELVVVDTNSTDQTGTVVEELAKHDERIVLIHEERQGLVPARNKGFDHARSCTPIALCAMFLAPTWP</sequence>
<accession>A0A927PMH2</accession>
<evidence type="ECO:0000313" key="5">
    <source>
        <dbReference type="EMBL" id="MBD8506376.1"/>
    </source>
</evidence>
<dbReference type="InterPro" id="IPR001173">
    <property type="entry name" value="Glyco_trans_2-like"/>
</dbReference>
<keyword evidence="2" id="KW-0328">Glycosyltransferase</keyword>
<feature type="domain" description="Glycosyltransferase 2-like" evidence="4">
    <location>
        <begin position="2"/>
        <end position="72"/>
    </location>
</feature>
<dbReference type="Pfam" id="PF00535">
    <property type="entry name" value="Glycos_transf_2"/>
    <property type="match status" value="1"/>
</dbReference>
<evidence type="ECO:0000259" key="4">
    <source>
        <dbReference type="Pfam" id="PF00535"/>
    </source>
</evidence>
<evidence type="ECO:0000256" key="1">
    <source>
        <dbReference type="ARBA" id="ARBA00006739"/>
    </source>
</evidence>
<dbReference type="PANTHER" id="PTHR43630">
    <property type="entry name" value="POLY-BETA-1,6-N-ACETYL-D-GLUCOSAMINE SYNTHASE"/>
    <property type="match status" value="1"/>
</dbReference>
<comment type="caution">
    <text evidence="5">The sequence shown here is derived from an EMBL/GenBank/DDBJ whole genome shotgun (WGS) entry which is preliminary data.</text>
</comment>
<comment type="similarity">
    <text evidence="1">Belongs to the glycosyltransferase 2 family.</text>
</comment>
<dbReference type="GO" id="GO:0016757">
    <property type="term" value="F:glycosyltransferase activity"/>
    <property type="evidence" value="ECO:0007669"/>
    <property type="project" value="UniProtKB-KW"/>
</dbReference>
<dbReference type="EMBL" id="JACYWE010000004">
    <property type="protein sequence ID" value="MBD8506376.1"/>
    <property type="molecule type" value="Genomic_DNA"/>
</dbReference>
<evidence type="ECO:0000256" key="2">
    <source>
        <dbReference type="ARBA" id="ARBA00022676"/>
    </source>
</evidence>
<keyword evidence="3" id="KW-0808">Transferase</keyword>
<dbReference type="SUPFAM" id="SSF53448">
    <property type="entry name" value="Nucleotide-diphospho-sugar transferases"/>
    <property type="match status" value="1"/>
</dbReference>
<dbReference type="Gene3D" id="3.90.550.10">
    <property type="entry name" value="Spore Coat Polysaccharide Biosynthesis Protein SpsA, Chain A"/>
    <property type="match status" value="1"/>
</dbReference>
<name>A0A927PMH2_9ACTN</name>
<reference evidence="5" key="1">
    <citation type="submission" date="2020-09" db="EMBL/GenBank/DDBJ databases">
        <title>Hoyosella lacisalsi sp. nov., a halotolerant actinobacterium isolated from soil of Lake Gudzhirganskoe.</title>
        <authorList>
            <person name="Yang Q."/>
            <person name="Guo P.Y."/>
            <person name="Liu S.W."/>
            <person name="Li F.N."/>
            <person name="Sun C.H."/>
        </authorList>
    </citation>
    <scope>NUCLEOTIDE SEQUENCE</scope>
    <source>
        <strain evidence="5">G463</strain>
    </source>
</reference>
<evidence type="ECO:0000256" key="3">
    <source>
        <dbReference type="ARBA" id="ARBA00022679"/>
    </source>
</evidence>
<protein>
    <submittedName>
        <fullName evidence="5">Glycosyltransferase family 2 protein</fullName>
    </submittedName>
</protein>
<proteinExistence type="inferred from homology"/>
<organism evidence="5 6">
    <name type="scientific">Lolliginicoccus lacisalsi</name>
    <dbReference type="NCBI Taxonomy" id="2742202"/>
    <lineage>
        <taxon>Bacteria</taxon>
        <taxon>Bacillati</taxon>
        <taxon>Actinomycetota</taxon>
        <taxon>Actinomycetes</taxon>
        <taxon>Mycobacteriales</taxon>
        <taxon>Hoyosellaceae</taxon>
        <taxon>Lolliginicoccus</taxon>
    </lineage>
</organism>
<dbReference type="InterPro" id="IPR029044">
    <property type="entry name" value="Nucleotide-diphossugar_trans"/>
</dbReference>
<dbReference type="Proteomes" id="UP000642993">
    <property type="component" value="Unassembled WGS sequence"/>
</dbReference>